<protein>
    <submittedName>
        <fullName evidence="2">Alpha/beta hydrolase</fullName>
    </submittedName>
</protein>
<name>N6YU91_9RHOO</name>
<dbReference type="PANTHER" id="PTHR43194:SF5">
    <property type="entry name" value="PIMELOYL-[ACYL-CARRIER PROTEIN] METHYL ESTER ESTERASE"/>
    <property type="match status" value="1"/>
</dbReference>
<dbReference type="PANTHER" id="PTHR43194">
    <property type="entry name" value="HYDROLASE ALPHA/BETA FOLD FAMILY"/>
    <property type="match status" value="1"/>
</dbReference>
<dbReference type="InterPro" id="IPR000073">
    <property type="entry name" value="AB_hydrolase_1"/>
</dbReference>
<dbReference type="Proteomes" id="UP000013047">
    <property type="component" value="Unassembled WGS sequence"/>
</dbReference>
<feature type="domain" description="AB hydrolase-1" evidence="1">
    <location>
        <begin position="23"/>
        <end position="252"/>
    </location>
</feature>
<keyword evidence="3" id="KW-1185">Reference proteome</keyword>
<dbReference type="Gene3D" id="3.40.50.1820">
    <property type="entry name" value="alpha/beta hydrolase"/>
    <property type="match status" value="1"/>
</dbReference>
<evidence type="ECO:0000259" key="1">
    <source>
        <dbReference type="Pfam" id="PF00561"/>
    </source>
</evidence>
<dbReference type="SUPFAM" id="SSF53474">
    <property type="entry name" value="alpha/beta-Hydrolases"/>
    <property type="match status" value="1"/>
</dbReference>
<gene>
    <name evidence="2" type="ORF">C667_06856</name>
</gene>
<dbReference type="GO" id="GO:0016787">
    <property type="term" value="F:hydrolase activity"/>
    <property type="evidence" value="ECO:0007669"/>
    <property type="project" value="UniProtKB-KW"/>
</dbReference>
<proteinExistence type="predicted"/>
<dbReference type="PRINTS" id="PR00111">
    <property type="entry name" value="ABHYDROLASE"/>
</dbReference>
<accession>N6YU91</accession>
<dbReference type="InterPro" id="IPR000639">
    <property type="entry name" value="Epox_hydrolase-like"/>
</dbReference>
<sequence>MTHTLQLDGRRAAFDESGPAAAPAILLIHGAGHDRGVWQAVAAGLAAAGRRVLVPDLPGHGESEGEVPGSVEAMAAWVLAFADALGLERFELAGHSMGSLIALAAAAAAPARIVRLHLLGSLAPMPVAPFLLDAARSDPAQAHALINKFSFAPAEVLGEERRCALEAGNRARMERNGSETLARDLAASNAWQEGLAAAARRDGPTLLLCGALDRMTPVKAIGPLHEALQAGGGELRRVELAGCGHAMQEEDPAAVVRALLWSE</sequence>
<comment type="caution">
    <text evidence="2">The sequence shown here is derived from an EMBL/GenBank/DDBJ whole genome shotgun (WGS) entry which is preliminary data.</text>
</comment>
<keyword evidence="2" id="KW-0378">Hydrolase</keyword>
<evidence type="ECO:0000313" key="2">
    <source>
        <dbReference type="EMBL" id="ENO97841.1"/>
    </source>
</evidence>
<organism evidence="2 3">
    <name type="scientific">Thauera phenylacetica B4P</name>
    <dbReference type="NCBI Taxonomy" id="1234382"/>
    <lineage>
        <taxon>Bacteria</taxon>
        <taxon>Pseudomonadati</taxon>
        <taxon>Pseudomonadota</taxon>
        <taxon>Betaproteobacteria</taxon>
        <taxon>Rhodocyclales</taxon>
        <taxon>Zoogloeaceae</taxon>
        <taxon>Thauera</taxon>
    </lineage>
</organism>
<dbReference type="AlphaFoldDB" id="N6YU91"/>
<evidence type="ECO:0000313" key="3">
    <source>
        <dbReference type="Proteomes" id="UP000013047"/>
    </source>
</evidence>
<dbReference type="Pfam" id="PF00561">
    <property type="entry name" value="Abhydrolase_1"/>
    <property type="match status" value="1"/>
</dbReference>
<dbReference type="InterPro" id="IPR029058">
    <property type="entry name" value="AB_hydrolase_fold"/>
</dbReference>
<reference evidence="2 3" key="1">
    <citation type="submission" date="2012-09" db="EMBL/GenBank/DDBJ databases">
        <title>Draft Genome Sequences of 6 Strains from Genus Thauera.</title>
        <authorList>
            <person name="Liu B."/>
            <person name="Shapleigh J.P."/>
            <person name="Frostegard A.H."/>
        </authorList>
    </citation>
    <scope>NUCLEOTIDE SEQUENCE [LARGE SCALE GENOMIC DNA]</scope>
    <source>
        <strain evidence="2 3">B4P</strain>
    </source>
</reference>
<dbReference type="RefSeq" id="WP_004359047.1">
    <property type="nucleotide sequence ID" value="NZ_AMXF01000030.1"/>
</dbReference>
<dbReference type="OrthoDB" id="5297561at2"/>
<dbReference type="InterPro" id="IPR050228">
    <property type="entry name" value="Carboxylesterase_BioH"/>
</dbReference>
<dbReference type="EMBL" id="AMXF01000030">
    <property type="protein sequence ID" value="ENO97841.1"/>
    <property type="molecule type" value="Genomic_DNA"/>
</dbReference>
<dbReference type="PRINTS" id="PR00412">
    <property type="entry name" value="EPOXHYDRLASE"/>
</dbReference>